<dbReference type="InterPro" id="IPR003035">
    <property type="entry name" value="RWP-RK_dom"/>
</dbReference>
<dbReference type="InterPro" id="IPR053793">
    <property type="entry name" value="PB1-like"/>
</dbReference>
<feature type="domain" description="PB1" evidence="8">
    <location>
        <begin position="844"/>
        <end position="927"/>
    </location>
</feature>
<feature type="domain" description="RWP-RK" evidence="7">
    <location>
        <begin position="611"/>
        <end position="692"/>
    </location>
</feature>
<dbReference type="GO" id="GO:0003700">
    <property type="term" value="F:DNA-binding transcription factor activity"/>
    <property type="evidence" value="ECO:0007669"/>
    <property type="project" value="InterPro"/>
</dbReference>
<evidence type="ECO:0000256" key="1">
    <source>
        <dbReference type="ARBA" id="ARBA00011726"/>
    </source>
</evidence>
<keyword evidence="3" id="KW-0238">DNA-binding</keyword>
<dbReference type="InterPro" id="IPR055081">
    <property type="entry name" value="NLP1-9_GAF"/>
</dbReference>
<dbReference type="PANTHER" id="PTHR32002:SF46">
    <property type="entry name" value="PROTEIN NLP2"/>
    <property type="match status" value="1"/>
</dbReference>
<keyword evidence="2" id="KW-0805">Transcription regulation</keyword>
<dbReference type="InterPro" id="IPR045012">
    <property type="entry name" value="NLP"/>
</dbReference>
<keyword evidence="10" id="KW-1185">Reference proteome</keyword>
<dbReference type="PANTHER" id="PTHR32002">
    <property type="entry name" value="PROTEIN NLP8"/>
    <property type="match status" value="1"/>
</dbReference>
<evidence type="ECO:0000256" key="4">
    <source>
        <dbReference type="ARBA" id="ARBA00023163"/>
    </source>
</evidence>
<dbReference type="Pfam" id="PF00564">
    <property type="entry name" value="PB1"/>
    <property type="match status" value="1"/>
</dbReference>
<reference evidence="9 10" key="1">
    <citation type="submission" date="2024-01" db="EMBL/GenBank/DDBJ databases">
        <authorList>
            <person name="Waweru B."/>
        </authorList>
    </citation>
    <scope>NUCLEOTIDE SEQUENCE [LARGE SCALE GENOMIC DNA]</scope>
</reference>
<dbReference type="CDD" id="cd06407">
    <property type="entry name" value="PB1_NLP"/>
    <property type="match status" value="1"/>
</dbReference>
<dbReference type="AlphaFoldDB" id="A0AAV1R5Q6"/>
<dbReference type="SUPFAM" id="SSF54277">
    <property type="entry name" value="CAD &amp; PB1 domains"/>
    <property type="match status" value="1"/>
</dbReference>
<organism evidence="9 10">
    <name type="scientific">Dovyalis caffra</name>
    <dbReference type="NCBI Taxonomy" id="77055"/>
    <lineage>
        <taxon>Eukaryota</taxon>
        <taxon>Viridiplantae</taxon>
        <taxon>Streptophyta</taxon>
        <taxon>Embryophyta</taxon>
        <taxon>Tracheophyta</taxon>
        <taxon>Spermatophyta</taxon>
        <taxon>Magnoliopsida</taxon>
        <taxon>eudicotyledons</taxon>
        <taxon>Gunneridae</taxon>
        <taxon>Pentapetalae</taxon>
        <taxon>rosids</taxon>
        <taxon>fabids</taxon>
        <taxon>Malpighiales</taxon>
        <taxon>Salicaceae</taxon>
        <taxon>Flacourtieae</taxon>
        <taxon>Dovyalis</taxon>
    </lineage>
</organism>
<dbReference type="Pfam" id="PF02042">
    <property type="entry name" value="RWP-RK"/>
    <property type="match status" value="1"/>
</dbReference>
<keyword evidence="4" id="KW-0804">Transcription</keyword>
<dbReference type="GO" id="GO:0003677">
    <property type="term" value="F:DNA binding"/>
    <property type="evidence" value="ECO:0007669"/>
    <property type="project" value="UniProtKB-KW"/>
</dbReference>
<dbReference type="InterPro" id="IPR000270">
    <property type="entry name" value="PB1_dom"/>
</dbReference>
<evidence type="ECO:0000256" key="2">
    <source>
        <dbReference type="ARBA" id="ARBA00023015"/>
    </source>
</evidence>
<evidence type="ECO:0000259" key="8">
    <source>
        <dbReference type="PROSITE" id="PS51745"/>
    </source>
</evidence>
<dbReference type="Gene3D" id="3.10.20.90">
    <property type="entry name" value="Phosphatidylinositol 3-kinase Catalytic Subunit, Chain A, domain 1"/>
    <property type="match status" value="1"/>
</dbReference>
<proteinExistence type="predicted"/>
<dbReference type="Proteomes" id="UP001314170">
    <property type="component" value="Unassembled WGS sequence"/>
</dbReference>
<name>A0AAV1R5Q6_9ROSI</name>
<keyword evidence="5" id="KW-0539">Nucleus</keyword>
<evidence type="ECO:0000313" key="10">
    <source>
        <dbReference type="Proteomes" id="UP001314170"/>
    </source>
</evidence>
<evidence type="ECO:0000259" key="7">
    <source>
        <dbReference type="PROSITE" id="PS51519"/>
    </source>
</evidence>
<dbReference type="PROSITE" id="PS51519">
    <property type="entry name" value="RWP_RK"/>
    <property type="match status" value="1"/>
</dbReference>
<feature type="compositionally biased region" description="Polar residues" evidence="6">
    <location>
        <begin position="727"/>
        <end position="736"/>
    </location>
</feature>
<gene>
    <name evidence="9" type="ORF">DCAF_LOCUS6834</name>
</gene>
<comment type="caution">
    <text evidence="9">The sequence shown here is derived from an EMBL/GenBank/DDBJ whole genome shotgun (WGS) entry which is preliminary data.</text>
</comment>
<evidence type="ECO:0000256" key="3">
    <source>
        <dbReference type="ARBA" id="ARBA00023125"/>
    </source>
</evidence>
<dbReference type="PROSITE" id="PS51745">
    <property type="entry name" value="PB1"/>
    <property type="match status" value="1"/>
</dbReference>
<evidence type="ECO:0000256" key="6">
    <source>
        <dbReference type="SAM" id="MobiDB-lite"/>
    </source>
</evidence>
<evidence type="ECO:0000313" key="9">
    <source>
        <dbReference type="EMBL" id="CAK7329086.1"/>
    </source>
</evidence>
<accession>A0AAV1R5Q6</accession>
<sequence>MDDRNGDFVPDSGFGGHSGAAMDLDFMDELLYDGCWLETADEFEFFQAGTSASGDLNDPKQYFPLFESNSGNSNVNPRQQNYQVATEENFRENPLIGNSKIEEIGVIGSQDQDIQPATISLVQSGSFPVESNDLGRRVWIAPTANAGASSSVRERLIQAIEQVKDCTKDRDVLIQIWVPIKKEGKHVLTTIDQPYLFDPKCQSLASYRNVSQTFHFPADEDSKDFVGLPGRVFLRKLPEWTPDVGYFSRVEYPRKMLAKQFNIRGSFAVPVFEQGSRTCLGVIEVVTTTRDISYRPDLENVCKALEAVDLRSPQDFCPPSVKVCEEFCQAAVPEISEILESVCKAHRIPLALTWALCFQQGKGGCRHFDENYSHCISMVNSAYFVAETDDFGFYMACSEQYLSFGQGIVGRAFATNKQCFSTDVAVLSKTYYPLSHHAKLFEFHAAIAIPVQSTHAGSVDFVLELFLPKDCRNTEEQKQMWDVLPITVQQACRSLHVVMDKELEETVNKKMAVASVERFNKDEIQIFASSLFKESSEVESSWIARMAEAQKKKEPKEEFKVTSHWGKTQDELYHKQAFTEFEQFQQNSGPKVSNDTVIDSSAAGRHSLGVKKLGDKRRTKTEKTISLEVLRNYFAGSLKDAAKSIGVCPTTLKRICRQHGIARWPSRKIKKVGHSLKKLQLVIDSVQGAEGAIQIGSFYTTFPELTSPNFSANGAFPSIKTNDDSNKLNPHPQSGIFNAAASASKSPSSSCSQSSGSSICCSTGVKQHATTNNGSVSGNPLLVEDPGGVLKRTHSDAELHALNRDEPKLLVRSQSHKTFGELPNPETLPSLPKTTSRIIRDGGGCRVKATFGADKIRFTLQQNWGFGRLQQEIARRFNIDDISRIDLKYLDDDQDWVLLTCDADLEECRDVHKLSENHTIKISLHQPSQPHLGSSFGSGGPHLGSSLGAGGPF</sequence>
<dbReference type="InterPro" id="IPR034891">
    <property type="entry name" value="PB1_NLP"/>
</dbReference>
<dbReference type="EMBL" id="CAWUPB010000913">
    <property type="protein sequence ID" value="CAK7329086.1"/>
    <property type="molecule type" value="Genomic_DNA"/>
</dbReference>
<evidence type="ECO:0000256" key="5">
    <source>
        <dbReference type="ARBA" id="ARBA00023242"/>
    </source>
</evidence>
<dbReference type="Pfam" id="PF22922">
    <property type="entry name" value="GAF_NLP"/>
    <property type="match status" value="2"/>
</dbReference>
<comment type="subunit">
    <text evidence="1">Homodimers and heterodimers.</text>
</comment>
<dbReference type="SMART" id="SM00666">
    <property type="entry name" value="PB1"/>
    <property type="match status" value="1"/>
</dbReference>
<feature type="region of interest" description="Disordered" evidence="6">
    <location>
        <begin position="716"/>
        <end position="742"/>
    </location>
</feature>
<protein>
    <submittedName>
        <fullName evidence="9">Uncharacterized protein</fullName>
    </submittedName>
</protein>